<dbReference type="Gene3D" id="3.40.50.720">
    <property type="entry name" value="NAD(P)-binding Rossmann-like Domain"/>
    <property type="match status" value="1"/>
</dbReference>
<dbReference type="AlphaFoldDB" id="A0A3M7F9Q6"/>
<dbReference type="VEuPathDB" id="FungiDB:BTJ68_09293"/>
<sequence>MTASSNGNAHVVNIASEGLIARWKRCGQSKLAQVLYTFPPAQRCATLSISAVHSGVVGTDLVKTLGIAGRLLVYATSTVVTPEDGCKNPVWGAIARRQSVENGAYHSPVAEPGK</sequence>
<organism evidence="1 2">
    <name type="scientific">Hortaea werneckii</name>
    <name type="common">Black yeast</name>
    <name type="synonym">Cladosporium werneckii</name>
    <dbReference type="NCBI Taxonomy" id="91943"/>
    <lineage>
        <taxon>Eukaryota</taxon>
        <taxon>Fungi</taxon>
        <taxon>Dikarya</taxon>
        <taxon>Ascomycota</taxon>
        <taxon>Pezizomycotina</taxon>
        <taxon>Dothideomycetes</taxon>
        <taxon>Dothideomycetidae</taxon>
        <taxon>Mycosphaerellales</taxon>
        <taxon>Teratosphaeriaceae</taxon>
        <taxon>Hortaea</taxon>
    </lineage>
</organism>
<dbReference type="OrthoDB" id="191139at2759"/>
<name>A0A3M7F9Q6_HORWE</name>
<comment type="caution">
    <text evidence="1">The sequence shown here is derived from an EMBL/GenBank/DDBJ whole genome shotgun (WGS) entry which is preliminary data.</text>
</comment>
<evidence type="ECO:0000313" key="2">
    <source>
        <dbReference type="Proteomes" id="UP000268823"/>
    </source>
</evidence>
<dbReference type="EMBL" id="QWIR01000132">
    <property type="protein sequence ID" value="RMY85346.1"/>
    <property type="molecule type" value="Genomic_DNA"/>
</dbReference>
<reference evidence="1 2" key="1">
    <citation type="journal article" date="2018" name="BMC Genomics">
        <title>Genomic evidence for intraspecific hybridization in a clonal and extremely halotolerant yeast.</title>
        <authorList>
            <person name="Gostincar C."/>
            <person name="Stajich J.E."/>
            <person name="Zupancic J."/>
            <person name="Zalar P."/>
            <person name="Gunde-Cimerman N."/>
        </authorList>
    </citation>
    <scope>NUCLEOTIDE SEQUENCE [LARGE SCALE GENOMIC DNA]</scope>
    <source>
        <strain evidence="1 2">EXF-2788</strain>
    </source>
</reference>
<protein>
    <submittedName>
        <fullName evidence="1">Uncharacterized protein</fullName>
    </submittedName>
</protein>
<gene>
    <name evidence="1" type="ORF">D0861_06491</name>
</gene>
<evidence type="ECO:0000313" key="1">
    <source>
        <dbReference type="EMBL" id="RMY85346.1"/>
    </source>
</evidence>
<proteinExistence type="predicted"/>
<accession>A0A3M7F9Q6</accession>
<dbReference type="Proteomes" id="UP000268823">
    <property type="component" value="Unassembled WGS sequence"/>
</dbReference>